<organism evidence="1 2">
    <name type="scientific">Paenibacillus amylolyticus</name>
    <dbReference type="NCBI Taxonomy" id="1451"/>
    <lineage>
        <taxon>Bacteria</taxon>
        <taxon>Bacillati</taxon>
        <taxon>Bacillota</taxon>
        <taxon>Bacilli</taxon>
        <taxon>Bacillales</taxon>
        <taxon>Paenibacillaceae</taxon>
        <taxon>Paenibacillus</taxon>
    </lineage>
</organism>
<accession>A0AAP5H1K0</accession>
<reference evidence="1" key="1">
    <citation type="submission" date="2023-07" db="EMBL/GenBank/DDBJ databases">
        <title>Sorghum-associated microbial communities from plants grown in Nebraska, USA.</title>
        <authorList>
            <person name="Schachtman D."/>
        </authorList>
    </citation>
    <scope>NUCLEOTIDE SEQUENCE</scope>
    <source>
        <strain evidence="1">BE80</strain>
    </source>
</reference>
<gene>
    <name evidence="1" type="ORF">J2W91_003096</name>
</gene>
<sequence length="34" mass="4095">MPSRLVRPQARMYWSLVKLNSAHTSNTWFHRLIP</sequence>
<dbReference type="Proteomes" id="UP001254832">
    <property type="component" value="Unassembled WGS sequence"/>
</dbReference>
<protein>
    <submittedName>
        <fullName evidence="1">Uncharacterized protein</fullName>
    </submittedName>
</protein>
<dbReference type="AlphaFoldDB" id="A0AAP5H1K0"/>
<evidence type="ECO:0000313" key="1">
    <source>
        <dbReference type="EMBL" id="MDR6724628.1"/>
    </source>
</evidence>
<proteinExistence type="predicted"/>
<comment type="caution">
    <text evidence="1">The sequence shown here is derived from an EMBL/GenBank/DDBJ whole genome shotgun (WGS) entry which is preliminary data.</text>
</comment>
<dbReference type="EMBL" id="JAVDTR010000008">
    <property type="protein sequence ID" value="MDR6724628.1"/>
    <property type="molecule type" value="Genomic_DNA"/>
</dbReference>
<name>A0AAP5H1K0_PAEAM</name>
<evidence type="ECO:0000313" key="2">
    <source>
        <dbReference type="Proteomes" id="UP001254832"/>
    </source>
</evidence>